<feature type="transmembrane region" description="Helical" evidence="6">
    <location>
        <begin position="12"/>
        <end position="33"/>
    </location>
</feature>
<gene>
    <name evidence="8" type="ORF">NT2_04_00190</name>
</gene>
<dbReference type="eggNOG" id="COG3658">
    <property type="taxonomic scope" value="Bacteria"/>
</dbReference>
<dbReference type="PANTHER" id="PTHR30485">
    <property type="entry name" value="NI/FE-HYDROGENASE 1 B-TYPE CYTOCHROME SUBUNIT"/>
    <property type="match status" value="1"/>
</dbReference>
<dbReference type="GO" id="GO:0005886">
    <property type="term" value="C:plasma membrane"/>
    <property type="evidence" value="ECO:0007669"/>
    <property type="project" value="UniProtKB-SubCell"/>
</dbReference>
<comment type="subcellular location">
    <subcellularLocation>
        <location evidence="1">Cell membrane</location>
        <topology evidence="1">Multi-pass membrane protein</topology>
    </subcellularLocation>
</comment>
<dbReference type="Gene3D" id="1.20.950.20">
    <property type="entry name" value="Transmembrane di-heme cytochromes, Chain C"/>
    <property type="match status" value="1"/>
</dbReference>
<keyword evidence="9" id="KW-1185">Reference proteome</keyword>
<organism evidence="8 9">
    <name type="scientific">Caenibius tardaugens NBRC 16725</name>
    <dbReference type="NCBI Taxonomy" id="1219035"/>
    <lineage>
        <taxon>Bacteria</taxon>
        <taxon>Pseudomonadati</taxon>
        <taxon>Pseudomonadota</taxon>
        <taxon>Alphaproteobacteria</taxon>
        <taxon>Sphingomonadales</taxon>
        <taxon>Erythrobacteraceae</taxon>
        <taxon>Caenibius</taxon>
    </lineage>
</organism>
<feature type="transmembrane region" description="Helical" evidence="6">
    <location>
        <begin position="45"/>
        <end position="63"/>
    </location>
</feature>
<dbReference type="SUPFAM" id="SSF81342">
    <property type="entry name" value="Transmembrane di-heme cytochromes"/>
    <property type="match status" value="1"/>
</dbReference>
<feature type="transmembrane region" description="Helical" evidence="6">
    <location>
        <begin position="153"/>
        <end position="175"/>
    </location>
</feature>
<dbReference type="Pfam" id="PF01292">
    <property type="entry name" value="Ni_hydr_CYTB"/>
    <property type="match status" value="1"/>
</dbReference>
<keyword evidence="5 6" id="KW-0472">Membrane</keyword>
<feature type="domain" description="Cytochrome b561 bacterial/Ni-hydrogenase" evidence="7">
    <location>
        <begin position="13"/>
        <end position="187"/>
    </location>
</feature>
<dbReference type="GO" id="GO:0020037">
    <property type="term" value="F:heme binding"/>
    <property type="evidence" value="ECO:0007669"/>
    <property type="project" value="TreeGrafter"/>
</dbReference>
<comment type="caution">
    <text evidence="8">The sequence shown here is derived from an EMBL/GenBank/DDBJ whole genome shotgun (WGS) entry which is preliminary data.</text>
</comment>
<protein>
    <recommendedName>
        <fullName evidence="7">Cytochrome b561 bacterial/Ni-hydrogenase domain-containing protein</fullName>
    </recommendedName>
</protein>
<dbReference type="GO" id="GO:0022904">
    <property type="term" value="P:respiratory electron transport chain"/>
    <property type="evidence" value="ECO:0007669"/>
    <property type="project" value="InterPro"/>
</dbReference>
<sequence length="227" mass="24654">MVGTGSGRRMRIWDLPVRLFHWLLVLLVGSAWWTAEEHLIGPHRLIGYTILTLVVFRLAWGFWGSTTARFSHFVRGPGGVASYIGNDLFRRGTVSGPGHNPLGGWSVIAMLALLLAQPLLGLFAIDVDGLESGPFAHFVSFDTGRWAAETHELVFNLLMVVIALHVLAILFYRVFKGENLVSSMFTGSRDASGDAAGLRFVSPGLALLLVVAVGVIVWLLVAGFGQT</sequence>
<dbReference type="EMBL" id="BASZ01000004">
    <property type="protein sequence ID" value="GAD48608.1"/>
    <property type="molecule type" value="Genomic_DNA"/>
</dbReference>
<evidence type="ECO:0000256" key="6">
    <source>
        <dbReference type="SAM" id="Phobius"/>
    </source>
</evidence>
<evidence type="ECO:0000259" key="7">
    <source>
        <dbReference type="Pfam" id="PF01292"/>
    </source>
</evidence>
<keyword evidence="2" id="KW-1003">Cell membrane</keyword>
<evidence type="ECO:0000256" key="2">
    <source>
        <dbReference type="ARBA" id="ARBA00022475"/>
    </source>
</evidence>
<evidence type="ECO:0000313" key="9">
    <source>
        <dbReference type="Proteomes" id="UP000016568"/>
    </source>
</evidence>
<feature type="transmembrane region" description="Helical" evidence="6">
    <location>
        <begin position="196"/>
        <end position="221"/>
    </location>
</feature>
<proteinExistence type="predicted"/>
<evidence type="ECO:0000256" key="4">
    <source>
        <dbReference type="ARBA" id="ARBA00022989"/>
    </source>
</evidence>
<keyword evidence="4 6" id="KW-1133">Transmembrane helix</keyword>
<dbReference type="InterPro" id="IPR051542">
    <property type="entry name" value="Hydrogenase_cytochrome"/>
</dbReference>
<dbReference type="InterPro" id="IPR011577">
    <property type="entry name" value="Cyt_b561_bac/Ni-Hgenase"/>
</dbReference>
<dbReference type="GO" id="GO:0009055">
    <property type="term" value="F:electron transfer activity"/>
    <property type="evidence" value="ECO:0007669"/>
    <property type="project" value="InterPro"/>
</dbReference>
<accession>U3A1G4</accession>
<reference evidence="8 9" key="1">
    <citation type="submission" date="2013-09" db="EMBL/GenBank/DDBJ databases">
        <title>Whole genome shotgun sequence of Novosphingobium tardaugens NBRC 16725.</title>
        <authorList>
            <person name="Isaki S."/>
            <person name="Hosoyama A."/>
            <person name="Tsuchikane K."/>
            <person name="Katsumata H."/>
            <person name="Ando Y."/>
            <person name="Yamazaki S."/>
            <person name="Fujita N."/>
        </authorList>
    </citation>
    <scope>NUCLEOTIDE SEQUENCE [LARGE SCALE GENOMIC DNA]</scope>
    <source>
        <strain evidence="8 9">NBRC 16725</strain>
    </source>
</reference>
<evidence type="ECO:0000256" key="5">
    <source>
        <dbReference type="ARBA" id="ARBA00023136"/>
    </source>
</evidence>
<keyword evidence="3 6" id="KW-0812">Transmembrane</keyword>
<name>U3A1G4_9SPHN</name>
<dbReference type="PANTHER" id="PTHR30485:SF2">
    <property type="entry name" value="BLL0597 PROTEIN"/>
    <property type="match status" value="1"/>
</dbReference>
<evidence type="ECO:0000256" key="3">
    <source>
        <dbReference type="ARBA" id="ARBA00022692"/>
    </source>
</evidence>
<dbReference type="Proteomes" id="UP000016568">
    <property type="component" value="Unassembled WGS sequence"/>
</dbReference>
<evidence type="ECO:0000256" key="1">
    <source>
        <dbReference type="ARBA" id="ARBA00004651"/>
    </source>
</evidence>
<dbReference type="AlphaFoldDB" id="U3A1G4"/>
<evidence type="ECO:0000313" key="8">
    <source>
        <dbReference type="EMBL" id="GAD48608.1"/>
    </source>
</evidence>
<dbReference type="InterPro" id="IPR016174">
    <property type="entry name" value="Di-haem_cyt_TM"/>
</dbReference>